<dbReference type="GO" id="GO:0005524">
    <property type="term" value="F:ATP binding"/>
    <property type="evidence" value="ECO:0007669"/>
    <property type="project" value="UniProtKB-KW"/>
</dbReference>
<dbReference type="Proteomes" id="UP001432322">
    <property type="component" value="Unassembled WGS sequence"/>
</dbReference>
<dbReference type="SUPFAM" id="SSF57184">
    <property type="entry name" value="Growth factor receptor domain"/>
    <property type="match status" value="1"/>
</dbReference>
<dbReference type="InterPro" id="IPR008266">
    <property type="entry name" value="Tyr_kinase_AS"/>
</dbReference>
<evidence type="ECO:0000256" key="1">
    <source>
        <dbReference type="ARBA" id="ARBA00004251"/>
    </source>
</evidence>
<dbReference type="SUPFAM" id="SSF49265">
    <property type="entry name" value="Fibronectin type III"/>
    <property type="match status" value="1"/>
</dbReference>
<dbReference type="PROSITE" id="PS50853">
    <property type="entry name" value="FN3"/>
    <property type="match status" value="1"/>
</dbReference>
<dbReference type="InterPro" id="IPR008979">
    <property type="entry name" value="Galactose-bd-like_sf"/>
</dbReference>
<keyword evidence="13" id="KW-0829">Tyrosine-protein kinase</keyword>
<dbReference type="Pfam" id="PF22993">
    <property type="entry name" value="SAM_EPH"/>
    <property type="match status" value="1"/>
</dbReference>
<dbReference type="SMART" id="SM00615">
    <property type="entry name" value="EPH_lbd"/>
    <property type="match status" value="1"/>
</dbReference>
<dbReference type="InterPro" id="IPR013783">
    <property type="entry name" value="Ig-like_fold"/>
</dbReference>
<dbReference type="Gene3D" id="2.60.120.260">
    <property type="entry name" value="Galactose-binding domain-like"/>
    <property type="match status" value="1"/>
</dbReference>
<evidence type="ECO:0000313" key="23">
    <source>
        <dbReference type="Proteomes" id="UP001432322"/>
    </source>
</evidence>
<dbReference type="Gene3D" id="2.10.50.10">
    <property type="entry name" value="Tumor Necrosis Factor Receptor, subunit A, domain 2"/>
    <property type="match status" value="1"/>
</dbReference>
<evidence type="ECO:0000256" key="16">
    <source>
        <dbReference type="SAM" id="MobiDB-lite"/>
    </source>
</evidence>
<accession>A0AAV5V577</accession>
<evidence type="ECO:0000259" key="21">
    <source>
        <dbReference type="PROSITE" id="PS51550"/>
    </source>
</evidence>
<dbReference type="InterPro" id="IPR050449">
    <property type="entry name" value="Ephrin_rcpt_TKs"/>
</dbReference>
<dbReference type="PROSITE" id="PS51550">
    <property type="entry name" value="EPH_LBD"/>
    <property type="match status" value="1"/>
</dbReference>
<dbReference type="PROSITE" id="PS50011">
    <property type="entry name" value="PROTEIN_KINASE_DOM"/>
    <property type="match status" value="1"/>
</dbReference>
<evidence type="ECO:0000256" key="14">
    <source>
        <dbReference type="ARBA" id="ARBA00023170"/>
    </source>
</evidence>
<evidence type="ECO:0000256" key="13">
    <source>
        <dbReference type="ARBA" id="ARBA00023137"/>
    </source>
</evidence>
<dbReference type="AlphaFoldDB" id="A0AAV5V577"/>
<keyword evidence="9" id="KW-0418">Kinase</keyword>
<dbReference type="PANTHER" id="PTHR46877:SF14">
    <property type="entry name" value="RECEPTOR PROTEIN-TYROSINE KINASE"/>
    <property type="match status" value="1"/>
</dbReference>
<dbReference type="FunFam" id="1.10.510.10:FF:000268">
    <property type="entry name" value="Receptor protein-tyrosine kinase"/>
    <property type="match status" value="1"/>
</dbReference>
<evidence type="ECO:0000256" key="2">
    <source>
        <dbReference type="ARBA" id="ARBA00011902"/>
    </source>
</evidence>
<dbReference type="InterPro" id="IPR009030">
    <property type="entry name" value="Growth_fac_rcpt_cys_sf"/>
</dbReference>
<dbReference type="SUPFAM" id="SSF49785">
    <property type="entry name" value="Galactose-binding domain-like"/>
    <property type="match status" value="1"/>
</dbReference>
<comment type="caution">
    <text evidence="22">The sequence shown here is derived from an EMBL/GenBank/DDBJ whole genome shotgun (WGS) entry which is preliminary data.</text>
</comment>
<evidence type="ECO:0000256" key="12">
    <source>
        <dbReference type="ARBA" id="ARBA00023136"/>
    </source>
</evidence>
<evidence type="ECO:0000256" key="7">
    <source>
        <dbReference type="ARBA" id="ARBA00022729"/>
    </source>
</evidence>
<dbReference type="Pfam" id="PF01404">
    <property type="entry name" value="Ephrin_lbd"/>
    <property type="match status" value="1"/>
</dbReference>
<evidence type="ECO:0000313" key="22">
    <source>
        <dbReference type="EMBL" id="GMT14737.1"/>
    </source>
</evidence>
<feature type="transmembrane region" description="Helical" evidence="17">
    <location>
        <begin position="545"/>
        <end position="565"/>
    </location>
</feature>
<evidence type="ECO:0000256" key="3">
    <source>
        <dbReference type="ARBA" id="ARBA00022475"/>
    </source>
</evidence>
<keyword evidence="8" id="KW-0547">Nucleotide-binding</keyword>
<dbReference type="InterPro" id="IPR003961">
    <property type="entry name" value="FN3_dom"/>
</dbReference>
<dbReference type="SMART" id="SM00219">
    <property type="entry name" value="TyrKc"/>
    <property type="match status" value="1"/>
</dbReference>
<dbReference type="SUPFAM" id="SSF56112">
    <property type="entry name" value="Protein kinase-like (PK-like)"/>
    <property type="match status" value="1"/>
</dbReference>
<dbReference type="Gene3D" id="2.60.40.10">
    <property type="entry name" value="Immunoglobulins"/>
    <property type="match status" value="2"/>
</dbReference>
<dbReference type="Gene3D" id="3.30.200.20">
    <property type="entry name" value="Phosphorylase Kinase, domain 1"/>
    <property type="match status" value="1"/>
</dbReference>
<dbReference type="FunFam" id="3.30.200.20:FF:000802">
    <property type="entry name" value="Ephrin receptor 1"/>
    <property type="match status" value="1"/>
</dbReference>
<evidence type="ECO:0000256" key="17">
    <source>
        <dbReference type="SAM" id="Phobius"/>
    </source>
</evidence>
<dbReference type="GO" id="GO:0005886">
    <property type="term" value="C:plasma membrane"/>
    <property type="evidence" value="ECO:0007669"/>
    <property type="project" value="UniProtKB-SubCell"/>
</dbReference>
<dbReference type="InterPro" id="IPR054590">
    <property type="entry name" value="EPH_SAM"/>
</dbReference>
<feature type="transmembrane region" description="Helical" evidence="17">
    <location>
        <begin position="791"/>
        <end position="810"/>
    </location>
</feature>
<keyword evidence="11 17" id="KW-1133">Transmembrane helix</keyword>
<keyword evidence="3" id="KW-1003">Cell membrane</keyword>
<proteinExistence type="predicted"/>
<dbReference type="InterPro" id="IPR001090">
    <property type="entry name" value="Ephrin_rcpt_lig-bd_dom"/>
</dbReference>
<keyword evidence="7 18" id="KW-0732">Signal</keyword>
<dbReference type="InterPro" id="IPR011009">
    <property type="entry name" value="Kinase-like_dom_sf"/>
</dbReference>
<evidence type="ECO:0000259" key="20">
    <source>
        <dbReference type="PROSITE" id="PS50853"/>
    </source>
</evidence>
<evidence type="ECO:0000256" key="9">
    <source>
        <dbReference type="ARBA" id="ARBA00022777"/>
    </source>
</evidence>
<feature type="domain" description="Fibronectin type-III" evidence="20">
    <location>
        <begin position="328"/>
        <end position="425"/>
    </location>
</feature>
<keyword evidence="4" id="KW-0597">Phosphoprotein</keyword>
<evidence type="ECO:0000256" key="6">
    <source>
        <dbReference type="ARBA" id="ARBA00022692"/>
    </source>
</evidence>
<dbReference type="InterPro" id="IPR036116">
    <property type="entry name" value="FN3_sf"/>
</dbReference>
<name>A0AAV5V577_9BILA</name>
<dbReference type="PANTHER" id="PTHR46877">
    <property type="entry name" value="EPH RECEPTOR A5"/>
    <property type="match status" value="1"/>
</dbReference>
<dbReference type="Pfam" id="PF25599">
    <property type="entry name" value="Ephrin_CRD"/>
    <property type="match status" value="1"/>
</dbReference>
<evidence type="ECO:0000256" key="10">
    <source>
        <dbReference type="ARBA" id="ARBA00022840"/>
    </source>
</evidence>
<dbReference type="GO" id="GO:0005005">
    <property type="term" value="F:transmembrane-ephrin receptor activity"/>
    <property type="evidence" value="ECO:0007669"/>
    <property type="project" value="TreeGrafter"/>
</dbReference>
<evidence type="ECO:0000256" key="18">
    <source>
        <dbReference type="SAM" id="SignalP"/>
    </source>
</evidence>
<dbReference type="InterPro" id="IPR000719">
    <property type="entry name" value="Prot_kinase_dom"/>
</dbReference>
<keyword evidence="10" id="KW-0067">ATP-binding</keyword>
<dbReference type="InterPro" id="IPR027936">
    <property type="entry name" value="Eph_TM"/>
</dbReference>
<dbReference type="Gene3D" id="2.60.40.1770">
    <property type="entry name" value="ephrin a2 ectodomain"/>
    <property type="match status" value="1"/>
</dbReference>
<dbReference type="Pfam" id="PF07714">
    <property type="entry name" value="PK_Tyr_Ser-Thr"/>
    <property type="match status" value="1"/>
</dbReference>
<keyword evidence="15" id="KW-0325">Glycoprotein</keyword>
<dbReference type="Pfam" id="PF00041">
    <property type="entry name" value="fn3"/>
    <property type="match status" value="1"/>
</dbReference>
<dbReference type="PROSITE" id="PS00109">
    <property type="entry name" value="PROTEIN_KINASE_TYR"/>
    <property type="match status" value="1"/>
</dbReference>
<keyword evidence="12 17" id="KW-0472">Membrane</keyword>
<keyword evidence="6 17" id="KW-0812">Transmembrane</keyword>
<evidence type="ECO:0000256" key="4">
    <source>
        <dbReference type="ARBA" id="ARBA00022553"/>
    </source>
</evidence>
<evidence type="ECO:0000256" key="15">
    <source>
        <dbReference type="ARBA" id="ARBA00023180"/>
    </source>
</evidence>
<keyword evidence="23" id="KW-1185">Reference proteome</keyword>
<feature type="chain" id="PRO_5043495800" description="receptor protein-tyrosine kinase" evidence="18">
    <location>
        <begin position="23"/>
        <end position="1128"/>
    </location>
</feature>
<feature type="domain" description="Protein kinase" evidence="19">
    <location>
        <begin position="677"/>
        <end position="960"/>
    </location>
</feature>
<dbReference type="InterPro" id="IPR020635">
    <property type="entry name" value="Tyr_kinase_cat_dom"/>
</dbReference>
<evidence type="ECO:0000256" key="11">
    <source>
        <dbReference type="ARBA" id="ARBA00022989"/>
    </source>
</evidence>
<comment type="subcellular location">
    <subcellularLocation>
        <location evidence="1">Cell membrane</location>
        <topology evidence="1">Single-pass type I membrane protein</topology>
    </subcellularLocation>
</comment>
<sequence length="1128" mass="125542">MGLLSPFPPFLLLLIFFVNVRSDKITLINTSTTTNELKWPVYPMPSESSGDVWAEETVSNEGSNLRTFVACALEYENPRSWLLMPRINRSMTKDSRKINLDLKYSLRSCPIGTGSCKTSFDVYYRRYTGERGWNEMADATHFNESEWTFLRRVHPTNPADESEMTVSDYSIPFEWRKEDKGVYFAYLDTGACVSLMNIEVSFDICRETLSSLALFGQTPPHIIQSEYVAVSGYCVENAESAIEKKPNANCKSDGSWDIVDGCVCRAGFYETEGLCKKCSHNQFSSRNSSSCVSCPRHSISNEGRTGCNCENGFYRVDSADLNSACYGAPGDVGHLTASVERQTKVELRWTRPRDDGGSGRLLYRVNCTMCPFQWRLKTVEGEKATIEGLEPDTQYSFIVTAINDVSHKSENQMEGVETRVRTGPLSQHTVDGVKIDSEIDTQGIILRWNPLLSPKPVSYQIESIDMDSEVKTILSASTNNAAIPTLKKDGKYSFRVRADSDGLGRWSIPYQYQMGRGELTSTLSPTTSVQMGGSGELTDKDIPNWIFAVLIGMVALLVLLLVLALRRRSNQNRKQMSDLDVLDTYKQDTMTPDYNSAHRPPFDPLNESFKKNKLNAPLIPYGDVHTPKSGSSHGGGAFSYGLPPTHNRFKPYVDPMAYEDPNQALTEFAFDIPAEAIRVTSVIGGGEFGDVCKAQLNVPMLRRMNVVLGMNNFEREIETIACKTLKEGSSCKAKADFLLEASIMGQFSHPNVVRLIGVVTKNEPVMIVAEFMAHGSLDQFLRSRDARGDEIGISVMVSMMAGVAAGMKYLTEKGFVHRDLAARNVLVDETLTCKISDFGLSRGVEKCVDQEYTTNGGKIPVRWTAPEAITHRKFTAASDVWSFGVVMWEVCSFGERPYWEWTNQKVISEIMAGYRLPAPMETPVALHRIMLRCWQLERHDRPTFAQLQATLERYAAQPELVYLTENSGGGSGSSSGDGRVRSMANLSNPYGSVCVVSPSYLDSPHSPHSPHPSIPAPPSSAPPSSPPLDEFLRSLRLGHCYDRLVKAGVTRCDTLARMNHLEMLACGLISEEYQRIREALSHLGAYHHDAPPSDRPLPPMRRGYADTVATMPSRQSGGRQREENGFFV</sequence>
<dbReference type="EMBL" id="BTSY01000002">
    <property type="protein sequence ID" value="GMT14737.1"/>
    <property type="molecule type" value="Genomic_DNA"/>
</dbReference>
<organism evidence="22 23">
    <name type="scientific">Pristionchus fissidentatus</name>
    <dbReference type="NCBI Taxonomy" id="1538716"/>
    <lineage>
        <taxon>Eukaryota</taxon>
        <taxon>Metazoa</taxon>
        <taxon>Ecdysozoa</taxon>
        <taxon>Nematoda</taxon>
        <taxon>Chromadorea</taxon>
        <taxon>Rhabditida</taxon>
        <taxon>Rhabditina</taxon>
        <taxon>Diplogasteromorpha</taxon>
        <taxon>Diplogasteroidea</taxon>
        <taxon>Neodiplogasteridae</taxon>
        <taxon>Pristionchus</taxon>
    </lineage>
</organism>
<keyword evidence="14" id="KW-0675">Receptor</keyword>
<dbReference type="Pfam" id="PF14575">
    <property type="entry name" value="EphA2_TM"/>
    <property type="match status" value="1"/>
</dbReference>
<dbReference type="EC" id="2.7.10.1" evidence="2"/>
<feature type="signal peptide" evidence="18">
    <location>
        <begin position="1"/>
        <end position="22"/>
    </location>
</feature>
<evidence type="ECO:0000256" key="8">
    <source>
        <dbReference type="ARBA" id="ARBA00022741"/>
    </source>
</evidence>
<dbReference type="PRINTS" id="PR00109">
    <property type="entry name" value="TYRKINASE"/>
</dbReference>
<feature type="region of interest" description="Disordered" evidence="16">
    <location>
        <begin position="1001"/>
        <end position="1029"/>
    </location>
</feature>
<keyword evidence="5" id="KW-0808">Transferase</keyword>
<dbReference type="Gene3D" id="1.10.510.10">
    <property type="entry name" value="Transferase(Phosphotransferase) domain 1"/>
    <property type="match status" value="1"/>
</dbReference>
<feature type="domain" description="Eph LBD" evidence="21">
    <location>
        <begin position="24"/>
        <end position="210"/>
    </location>
</feature>
<dbReference type="GO" id="GO:0007411">
    <property type="term" value="P:axon guidance"/>
    <property type="evidence" value="ECO:0007669"/>
    <property type="project" value="TreeGrafter"/>
</dbReference>
<evidence type="ECO:0000259" key="19">
    <source>
        <dbReference type="PROSITE" id="PS50011"/>
    </source>
</evidence>
<gene>
    <name evidence="22" type="ORF">PFISCL1PPCAC_6034</name>
</gene>
<protein>
    <recommendedName>
        <fullName evidence="2">receptor protein-tyrosine kinase</fullName>
        <ecNumber evidence="2">2.7.10.1</ecNumber>
    </recommendedName>
</protein>
<dbReference type="GO" id="GO:0030425">
    <property type="term" value="C:dendrite"/>
    <property type="evidence" value="ECO:0007669"/>
    <property type="project" value="TreeGrafter"/>
</dbReference>
<dbReference type="InterPro" id="IPR001245">
    <property type="entry name" value="Ser-Thr/Tyr_kinase_cat_dom"/>
</dbReference>
<reference evidence="22" key="1">
    <citation type="submission" date="2023-10" db="EMBL/GenBank/DDBJ databases">
        <title>Genome assembly of Pristionchus species.</title>
        <authorList>
            <person name="Yoshida K."/>
            <person name="Sommer R.J."/>
        </authorList>
    </citation>
    <scope>NUCLEOTIDE SEQUENCE</scope>
    <source>
        <strain evidence="22">RS5133</strain>
    </source>
</reference>
<dbReference type="SMART" id="SM00060">
    <property type="entry name" value="FN3"/>
    <property type="match status" value="2"/>
</dbReference>
<dbReference type="CDD" id="cd00063">
    <property type="entry name" value="FN3"/>
    <property type="match status" value="2"/>
</dbReference>
<evidence type="ECO:0000256" key="5">
    <source>
        <dbReference type="ARBA" id="ARBA00022679"/>
    </source>
</evidence>
<feature type="compositionally biased region" description="Pro residues" evidence="16">
    <location>
        <begin position="1007"/>
        <end position="1026"/>
    </location>
</feature>